<dbReference type="Proteomes" id="UP000275076">
    <property type="component" value="Unassembled WGS sequence"/>
</dbReference>
<protein>
    <submittedName>
        <fullName evidence="1">DUF1811 family protein</fullName>
    </submittedName>
</protein>
<sequence length="108" mass="12668">MMKKKYSEMTEHELWEEVAYLNEKSKKAEQLGMVNEFAVYEQKRVMAEAYMLNPDDFMAGQRYSIKQEAGTFFVKYYNGVFAWGFREQSEKLEALPISLLDSIKPSSI</sequence>
<keyword evidence="2" id="KW-1185">Reference proteome</keyword>
<dbReference type="AlphaFoldDB" id="A0A3R9P2Y2"/>
<dbReference type="Gene3D" id="2.30.30.340">
    <property type="entry name" value="Hypothetical protein YfhH like domains"/>
    <property type="match status" value="1"/>
</dbReference>
<dbReference type="EMBL" id="RBVX01000022">
    <property type="protein sequence ID" value="RSL31706.1"/>
    <property type="molecule type" value="Genomic_DNA"/>
</dbReference>
<dbReference type="InterPro" id="IPR036289">
    <property type="entry name" value="YfhH"/>
</dbReference>
<evidence type="ECO:0000313" key="2">
    <source>
        <dbReference type="Proteomes" id="UP000275076"/>
    </source>
</evidence>
<organism evidence="1 2">
    <name type="scientific">Salibacterium salarium</name>
    <dbReference type="NCBI Taxonomy" id="284579"/>
    <lineage>
        <taxon>Bacteria</taxon>
        <taxon>Bacillati</taxon>
        <taxon>Bacillota</taxon>
        <taxon>Bacilli</taxon>
        <taxon>Bacillales</taxon>
        <taxon>Bacillaceae</taxon>
    </lineage>
</organism>
<name>A0A3R9P2Y2_9BACI</name>
<proteinExistence type="predicted"/>
<dbReference type="SUPFAM" id="SSF101697">
    <property type="entry name" value="Hypothetical protein YfhH"/>
    <property type="match status" value="1"/>
</dbReference>
<accession>A0A3R9P2Y2</accession>
<evidence type="ECO:0000313" key="1">
    <source>
        <dbReference type="EMBL" id="RSL31706.1"/>
    </source>
</evidence>
<dbReference type="Gene3D" id="1.10.287.880">
    <property type="entry name" value="Hypothetical protein YfhH domain"/>
    <property type="match status" value="1"/>
</dbReference>
<dbReference type="InterPro" id="IPR014938">
    <property type="entry name" value="YfhH-like"/>
</dbReference>
<comment type="caution">
    <text evidence="1">The sequence shown here is derived from an EMBL/GenBank/DDBJ whole genome shotgun (WGS) entry which is preliminary data.</text>
</comment>
<gene>
    <name evidence="1" type="ORF">D7Z54_19470</name>
</gene>
<dbReference type="OrthoDB" id="2353288at2"/>
<dbReference type="Pfam" id="PF08838">
    <property type="entry name" value="DUF1811"/>
    <property type="match status" value="1"/>
</dbReference>
<reference evidence="1 2" key="1">
    <citation type="submission" date="2018-10" db="EMBL/GenBank/DDBJ databases">
        <title>Draft genome sequence of Bacillus salarius IM0101, isolated from a hypersaline soil in Inner Mongolia, China.</title>
        <authorList>
            <person name="Yamprayoonswat W."/>
            <person name="Boonvisut S."/>
            <person name="Jumpathong W."/>
            <person name="Sittihan S."/>
            <person name="Ruangsuj P."/>
            <person name="Wanthongcharoen S."/>
            <person name="Thongpramul N."/>
            <person name="Pimmason S."/>
            <person name="Yu B."/>
            <person name="Yasawong M."/>
        </authorList>
    </citation>
    <scope>NUCLEOTIDE SEQUENCE [LARGE SCALE GENOMIC DNA]</scope>
    <source>
        <strain evidence="1 2">IM0101</strain>
    </source>
</reference>